<dbReference type="PANTHER" id="PTHR34853:SF5">
    <property type="entry name" value="LIP-DOMAIN-CONTAINING PROTEIN-RELATED"/>
    <property type="match status" value="1"/>
</dbReference>
<dbReference type="Gene3D" id="3.40.50.1820">
    <property type="entry name" value="alpha/beta hydrolase"/>
    <property type="match status" value="1"/>
</dbReference>
<comment type="similarity">
    <text evidence="2">Belongs to the AB hydrolase superfamily. Lipase family.</text>
</comment>
<dbReference type="EMBL" id="JAEPQZ010000008">
    <property type="protein sequence ID" value="KAG2177909.1"/>
    <property type="molecule type" value="Genomic_DNA"/>
</dbReference>
<dbReference type="GO" id="GO:0004806">
    <property type="term" value="F:triacylglycerol lipase activity"/>
    <property type="evidence" value="ECO:0007669"/>
    <property type="project" value="UniProtKB-UniRule"/>
</dbReference>
<keyword evidence="1" id="KW-0378">Hydrolase</keyword>
<evidence type="ECO:0008006" key="5">
    <source>
        <dbReference type="Google" id="ProtNLM"/>
    </source>
</evidence>
<sequence length="454" mass="48339">MPALVLGRIASTVICASLWLAYIATPTLAVPVRRAPVLPQDDAFYTPPTGYESTAPGTILRTRVVPNKLAAFSAFPQNMANAWQILYRTTDALGNAEATVTTVMEPHNPDRTKLLSYQVAEDSAYQGCAPSYVLQAGAGVNDAASQAELLLMDAALDRGWYVSTPDYEGPKSAFTAGIQAGQATLDSIRAVLQSTNVTNVSSNATVAMWGYSGGALASGWAAELQPTYAPDLKIAGAAIGGTPGDLNATLYEVNKGMFCGLIPAGIMGLCQQYPDLNEFVLANLIPEKKADFLKANSQCLDADTTQYANQDMFSYFTNSSVLQSPIAVKVLNENKMGKYVPKIPLHMYHSLNDEMVPFGPTQALVNQYCSQGVNIEFVKDELSEHIILAITGAADAIIWLTDRFNGVPVKPGCTSRTTLSSVLDPGALPVFGVVIFSLLGDLLGKPIGPQSIAK</sequence>
<gene>
    <name evidence="3" type="ORF">INT43_003156</name>
</gene>
<proteinExistence type="inferred from homology"/>
<evidence type="ECO:0000256" key="2">
    <source>
        <dbReference type="PIRNR" id="PIRNR029171"/>
    </source>
</evidence>
<dbReference type="AlphaFoldDB" id="A0A8H7UG12"/>
<dbReference type="PANTHER" id="PTHR34853">
    <property type="match status" value="1"/>
</dbReference>
<evidence type="ECO:0000313" key="3">
    <source>
        <dbReference type="EMBL" id="KAG2177909.1"/>
    </source>
</evidence>
<comment type="caution">
    <text evidence="3">The sequence shown here is derived from an EMBL/GenBank/DDBJ whole genome shotgun (WGS) entry which is preliminary data.</text>
</comment>
<dbReference type="InterPro" id="IPR005152">
    <property type="entry name" value="Lipase_secreted"/>
</dbReference>
<reference evidence="3" key="1">
    <citation type="submission" date="2020-12" db="EMBL/GenBank/DDBJ databases">
        <title>Metabolic potential, ecology and presence of endohyphal bacteria is reflected in genomic diversity of Mucoromycotina.</title>
        <authorList>
            <person name="Muszewska A."/>
            <person name="Okrasinska A."/>
            <person name="Steczkiewicz K."/>
            <person name="Drgas O."/>
            <person name="Orlowska M."/>
            <person name="Perlinska-Lenart U."/>
            <person name="Aleksandrzak-Piekarczyk T."/>
            <person name="Szatraj K."/>
            <person name="Zielenkiewicz U."/>
            <person name="Pilsyk S."/>
            <person name="Malc E."/>
            <person name="Mieczkowski P."/>
            <person name="Kruszewska J.S."/>
            <person name="Biernat P."/>
            <person name="Pawlowska J."/>
        </authorList>
    </citation>
    <scope>NUCLEOTIDE SEQUENCE</scope>
    <source>
        <strain evidence="3">WA0000067209</strain>
    </source>
</reference>
<dbReference type="Proteomes" id="UP000654370">
    <property type="component" value="Unassembled WGS sequence"/>
</dbReference>
<dbReference type="OrthoDB" id="2373480at2759"/>
<dbReference type="Gene3D" id="1.10.260.130">
    <property type="match status" value="1"/>
</dbReference>
<dbReference type="GO" id="GO:0016042">
    <property type="term" value="P:lipid catabolic process"/>
    <property type="evidence" value="ECO:0007669"/>
    <property type="project" value="UniProtKB-UniRule"/>
</dbReference>
<dbReference type="Pfam" id="PF03583">
    <property type="entry name" value="LIP"/>
    <property type="match status" value="1"/>
</dbReference>
<dbReference type="PIRSF" id="PIRSF029171">
    <property type="entry name" value="Esterase_LipA"/>
    <property type="match status" value="1"/>
</dbReference>
<evidence type="ECO:0000256" key="1">
    <source>
        <dbReference type="ARBA" id="ARBA00022801"/>
    </source>
</evidence>
<evidence type="ECO:0000313" key="4">
    <source>
        <dbReference type="Proteomes" id="UP000654370"/>
    </source>
</evidence>
<dbReference type="SUPFAM" id="SSF53474">
    <property type="entry name" value="alpha/beta-Hydrolases"/>
    <property type="match status" value="1"/>
</dbReference>
<dbReference type="InterPro" id="IPR029058">
    <property type="entry name" value="AB_hydrolase_fold"/>
</dbReference>
<organism evidence="3 4">
    <name type="scientific">Mortierella isabellina</name>
    <name type="common">Filamentous fungus</name>
    <name type="synonym">Umbelopsis isabellina</name>
    <dbReference type="NCBI Taxonomy" id="91625"/>
    <lineage>
        <taxon>Eukaryota</taxon>
        <taxon>Fungi</taxon>
        <taxon>Fungi incertae sedis</taxon>
        <taxon>Mucoromycota</taxon>
        <taxon>Mucoromycotina</taxon>
        <taxon>Umbelopsidomycetes</taxon>
        <taxon>Umbelopsidales</taxon>
        <taxon>Umbelopsidaceae</taxon>
        <taxon>Umbelopsis</taxon>
    </lineage>
</organism>
<keyword evidence="4" id="KW-1185">Reference proteome</keyword>
<accession>A0A8H7UG12</accession>
<name>A0A8H7UG12_MORIS</name>
<protein>
    <recommendedName>
        <fullName evidence="5">Triacylglycerol lipase</fullName>
    </recommendedName>
</protein>